<protein>
    <submittedName>
        <fullName evidence="1">Uncharacterized protein</fullName>
    </submittedName>
</protein>
<evidence type="ECO:0000313" key="2">
    <source>
        <dbReference type="Proteomes" id="UP000594263"/>
    </source>
</evidence>
<dbReference type="AlphaFoldDB" id="A0A7N0UWH5"/>
<accession>A0A7N0UWH5</accession>
<dbReference type="PANTHER" id="PTHR33450">
    <property type="entry name" value="EMB|CAB67623.1-RELATED"/>
    <property type="match status" value="1"/>
</dbReference>
<dbReference type="Pfam" id="PF05553">
    <property type="entry name" value="DUF761"/>
    <property type="match status" value="1"/>
</dbReference>
<keyword evidence="2" id="KW-1185">Reference proteome</keyword>
<proteinExistence type="predicted"/>
<organism evidence="1 2">
    <name type="scientific">Kalanchoe fedtschenkoi</name>
    <name type="common">Lavender scallops</name>
    <name type="synonym">South American air plant</name>
    <dbReference type="NCBI Taxonomy" id="63787"/>
    <lineage>
        <taxon>Eukaryota</taxon>
        <taxon>Viridiplantae</taxon>
        <taxon>Streptophyta</taxon>
        <taxon>Embryophyta</taxon>
        <taxon>Tracheophyta</taxon>
        <taxon>Spermatophyta</taxon>
        <taxon>Magnoliopsida</taxon>
        <taxon>eudicotyledons</taxon>
        <taxon>Gunneridae</taxon>
        <taxon>Pentapetalae</taxon>
        <taxon>Saxifragales</taxon>
        <taxon>Crassulaceae</taxon>
        <taxon>Kalanchoe</taxon>
    </lineage>
</organism>
<reference evidence="1" key="1">
    <citation type="submission" date="2021-01" db="UniProtKB">
        <authorList>
            <consortium name="EnsemblPlants"/>
        </authorList>
    </citation>
    <scope>IDENTIFICATION</scope>
</reference>
<dbReference type="EnsemblPlants" id="Kaladp0087s0173.1.v1.1">
    <property type="protein sequence ID" value="Kaladp0087s0173.1.v1.1.CDS.1"/>
    <property type="gene ID" value="Kaladp0087s0173.v1.1"/>
</dbReference>
<dbReference type="InterPro" id="IPR008480">
    <property type="entry name" value="DUF761_pln"/>
</dbReference>
<dbReference type="Gramene" id="Kaladp0087s0173.1.v1.1">
    <property type="protein sequence ID" value="Kaladp0087s0173.1.v1.1.CDS.1"/>
    <property type="gene ID" value="Kaladp0087s0173.v1.1"/>
</dbReference>
<dbReference type="PANTHER" id="PTHR33450:SF4">
    <property type="entry name" value="OS04G0665666 PROTEIN"/>
    <property type="match status" value="1"/>
</dbReference>
<evidence type="ECO:0000313" key="1">
    <source>
        <dbReference type="EnsemblPlants" id="Kaladp0087s0173.1.v1.1.CDS.1"/>
    </source>
</evidence>
<dbReference type="Proteomes" id="UP000594263">
    <property type="component" value="Unplaced"/>
</dbReference>
<name>A0A7N0UWH5_KALFE</name>
<dbReference type="OMA" id="QNNPIQY"/>
<sequence>MKLLRTPSPLKLHQIKSTDSTWGSSMKLKALLEALILSHIRRATHSISNMKLIILGIRDLFVLGQFNHRRVKKTKRTQKINLHGSFRLHYNWCSSSSNVAPELPPKYGNTAVAVKDPLELSGYLHWLDETREADEANEIDKLADMFIANCHEKFMLEKQESYRLFQEMMARSI</sequence>